<evidence type="ECO:0000313" key="4">
    <source>
        <dbReference type="EMBL" id="KAG7378761.1"/>
    </source>
</evidence>
<reference evidence="4" key="1">
    <citation type="submission" date="2021-02" db="EMBL/GenBank/DDBJ databases">
        <authorList>
            <person name="Palmer J.M."/>
        </authorList>
    </citation>
    <scope>NUCLEOTIDE SEQUENCE</scope>
    <source>
        <strain evidence="4">SCRP23</strain>
    </source>
</reference>
<organism evidence="4 5">
    <name type="scientific">Phytophthora boehmeriae</name>
    <dbReference type="NCBI Taxonomy" id="109152"/>
    <lineage>
        <taxon>Eukaryota</taxon>
        <taxon>Sar</taxon>
        <taxon>Stramenopiles</taxon>
        <taxon>Oomycota</taxon>
        <taxon>Peronosporomycetes</taxon>
        <taxon>Peronosporales</taxon>
        <taxon>Peronosporaceae</taxon>
        <taxon>Phytophthora</taxon>
    </lineage>
</organism>
<dbReference type="InterPro" id="IPR059039">
    <property type="entry name" value="ZNF380_CC"/>
</dbReference>
<dbReference type="EMBL" id="JAGDFL010001009">
    <property type="protein sequence ID" value="KAG7378761.1"/>
    <property type="molecule type" value="Genomic_DNA"/>
</dbReference>
<evidence type="ECO:0000256" key="2">
    <source>
        <dbReference type="SAM" id="MobiDB-lite"/>
    </source>
</evidence>
<dbReference type="AlphaFoldDB" id="A0A8T1VCG3"/>
<feature type="compositionally biased region" description="Basic and acidic residues" evidence="2">
    <location>
        <begin position="1"/>
        <end position="16"/>
    </location>
</feature>
<accession>A0A8T1VCG3</accession>
<feature type="coiled-coil region" evidence="1">
    <location>
        <begin position="91"/>
        <end position="119"/>
    </location>
</feature>
<evidence type="ECO:0000313" key="5">
    <source>
        <dbReference type="Proteomes" id="UP000693981"/>
    </source>
</evidence>
<feature type="region of interest" description="Disordered" evidence="2">
    <location>
        <begin position="162"/>
        <end position="193"/>
    </location>
</feature>
<name>A0A8T1VCG3_9STRA</name>
<gene>
    <name evidence="4" type="ORF">PHYBOEH_000207</name>
</gene>
<protein>
    <recommendedName>
        <fullName evidence="3">ZNF380 coiled-coil domain-containing protein</fullName>
    </recommendedName>
</protein>
<dbReference type="OrthoDB" id="77607at2759"/>
<evidence type="ECO:0000256" key="1">
    <source>
        <dbReference type="SAM" id="Coils"/>
    </source>
</evidence>
<sequence>MAGQDEIRRLMKEAKQKSVSSTNSTASSRTKAAPAEPKTVSKVAPSQTQKPSIPAGFYDDTVADAKARKVDVKELVEKQLDADWAAFQDFADEVEHQTAKEEEEKVEETKEREAVEKLENMEYMDRYRLALERAATLRKGKDKRKLQESTDTDAEDIKAAVKQIKKQKRPTKQLQDSEGDEGFDPCNWRSRGI</sequence>
<keyword evidence="1" id="KW-0175">Coiled coil</keyword>
<comment type="caution">
    <text evidence="4">The sequence shown here is derived from an EMBL/GenBank/DDBJ whole genome shotgun (WGS) entry which is preliminary data.</text>
</comment>
<proteinExistence type="predicted"/>
<keyword evidence="5" id="KW-1185">Reference proteome</keyword>
<evidence type="ECO:0000259" key="3">
    <source>
        <dbReference type="Pfam" id="PF23406"/>
    </source>
</evidence>
<feature type="compositionally biased region" description="Low complexity" evidence="2">
    <location>
        <begin position="18"/>
        <end position="33"/>
    </location>
</feature>
<feature type="region of interest" description="Disordered" evidence="2">
    <location>
        <begin position="1"/>
        <end position="57"/>
    </location>
</feature>
<dbReference type="Proteomes" id="UP000693981">
    <property type="component" value="Unassembled WGS sequence"/>
</dbReference>
<dbReference type="Pfam" id="PF23406">
    <property type="entry name" value="ZNF380_CC"/>
    <property type="match status" value="1"/>
</dbReference>
<feature type="domain" description="ZNF380 coiled-coil" evidence="3">
    <location>
        <begin position="53"/>
        <end position="127"/>
    </location>
</feature>